<keyword evidence="5" id="KW-1185">Reference proteome</keyword>
<dbReference type="EMBL" id="CAXAMM010041351">
    <property type="protein sequence ID" value="CAK9098925.1"/>
    <property type="molecule type" value="Genomic_DNA"/>
</dbReference>
<accession>A0ABP0REC2</accession>
<keyword evidence="4" id="KW-0032">Aminotransferase</keyword>
<organism evidence="4 5">
    <name type="scientific">Durusdinium trenchii</name>
    <dbReference type="NCBI Taxonomy" id="1381693"/>
    <lineage>
        <taxon>Eukaryota</taxon>
        <taxon>Sar</taxon>
        <taxon>Alveolata</taxon>
        <taxon>Dinophyceae</taxon>
        <taxon>Suessiales</taxon>
        <taxon>Symbiodiniaceae</taxon>
        <taxon>Durusdinium</taxon>
    </lineage>
</organism>
<dbReference type="PROSITE" id="PS00600">
    <property type="entry name" value="AA_TRANSFER_CLASS_3"/>
    <property type="match status" value="1"/>
</dbReference>
<dbReference type="GO" id="GO:0008483">
    <property type="term" value="F:transaminase activity"/>
    <property type="evidence" value="ECO:0007669"/>
    <property type="project" value="UniProtKB-KW"/>
</dbReference>
<comment type="similarity">
    <text evidence="1 3">Belongs to the class-III pyridoxal-phosphate-dependent aminotransferase family.</text>
</comment>
<dbReference type="InterPro" id="IPR015422">
    <property type="entry name" value="PyrdxlP-dep_Trfase_small"/>
</dbReference>
<dbReference type="InterPro" id="IPR005814">
    <property type="entry name" value="Aminotrans_3"/>
</dbReference>
<dbReference type="SUPFAM" id="SSF53383">
    <property type="entry name" value="PLP-dependent transferases"/>
    <property type="match status" value="1"/>
</dbReference>
<dbReference type="CDD" id="cd00610">
    <property type="entry name" value="OAT_like"/>
    <property type="match status" value="1"/>
</dbReference>
<dbReference type="Proteomes" id="UP001642464">
    <property type="component" value="Unassembled WGS sequence"/>
</dbReference>
<sequence>MLGRVRHVAQALSEAVPLSARASHRTMSAWGRLSSTSGADGFPWVNARYSPEQYDPLPMPTEDNSLGTPSQRHWEEDWSTADIQQAAEEHVMLSWSNSSPVKDLPVFERSEGVYLYDSNGKRYLDWTSQAVCVNLGYTVPESIKEAIHQQLDSLPYLYGGLGLAPVRAKLARLMAEICPGDLNGFLFPSGGGEANEAAIRMARLYTGKQKIFTQYRSYHGGSTSSLGATGDFRRRFTESNTHGFVKFFNPQPSGFSWGSTDQSATRRTLATLEDQILAEGPDTIAAIMVESIVGAGGVLVPPEGYIEGVRSLCDKYDILMICDEVMVGFGRTGHFFAFQHFEGVIPDMVTSAKGLTGSYLPLSMVGVRQKIKNYFWEKPVGWGATYHAHPVAVACAYETVKYMLKEKIVEKVQSLEHVMMQELQNLVLKHDSVRQARNVGLFGCLDLQNPNGHFIQRLGGASPPEVQLLRQAMRDQGLMALFRPPLLHCAPPLVIQEEQLREGFQMLTKALEVLDLEQQRLYSLGSPQLPVAAATQPTA</sequence>
<dbReference type="Gene3D" id="3.90.1150.10">
    <property type="entry name" value="Aspartate Aminotransferase, domain 1"/>
    <property type="match status" value="1"/>
</dbReference>
<evidence type="ECO:0000256" key="3">
    <source>
        <dbReference type="RuleBase" id="RU003560"/>
    </source>
</evidence>
<protein>
    <submittedName>
        <fullName evidence="4">Uncharacterized aminotransferase YhxA</fullName>
    </submittedName>
</protein>
<evidence type="ECO:0000256" key="2">
    <source>
        <dbReference type="ARBA" id="ARBA00022898"/>
    </source>
</evidence>
<dbReference type="InterPro" id="IPR015421">
    <property type="entry name" value="PyrdxlP-dep_Trfase_major"/>
</dbReference>
<evidence type="ECO:0000256" key="1">
    <source>
        <dbReference type="ARBA" id="ARBA00008954"/>
    </source>
</evidence>
<dbReference type="Gene3D" id="3.40.640.10">
    <property type="entry name" value="Type I PLP-dependent aspartate aminotransferase-like (Major domain)"/>
    <property type="match status" value="1"/>
</dbReference>
<evidence type="ECO:0000313" key="4">
    <source>
        <dbReference type="EMBL" id="CAK9098925.1"/>
    </source>
</evidence>
<gene>
    <name evidence="4" type="ORF">SCF082_LOCUS46351</name>
</gene>
<evidence type="ECO:0000313" key="5">
    <source>
        <dbReference type="Proteomes" id="UP001642464"/>
    </source>
</evidence>
<dbReference type="InterPro" id="IPR015424">
    <property type="entry name" value="PyrdxlP-dep_Trfase"/>
</dbReference>
<dbReference type="Pfam" id="PF00202">
    <property type="entry name" value="Aminotran_3"/>
    <property type="match status" value="1"/>
</dbReference>
<dbReference type="PANTHER" id="PTHR43094">
    <property type="entry name" value="AMINOTRANSFERASE"/>
    <property type="match status" value="1"/>
</dbReference>
<dbReference type="PANTHER" id="PTHR43094:SF1">
    <property type="entry name" value="AMINOTRANSFERASE CLASS-III"/>
    <property type="match status" value="1"/>
</dbReference>
<keyword evidence="2 3" id="KW-0663">Pyridoxal phosphate</keyword>
<proteinExistence type="inferred from homology"/>
<reference evidence="4 5" key="1">
    <citation type="submission" date="2024-02" db="EMBL/GenBank/DDBJ databases">
        <authorList>
            <person name="Chen Y."/>
            <person name="Shah S."/>
            <person name="Dougan E. K."/>
            <person name="Thang M."/>
            <person name="Chan C."/>
        </authorList>
    </citation>
    <scope>NUCLEOTIDE SEQUENCE [LARGE SCALE GENOMIC DNA]</scope>
</reference>
<dbReference type="InterPro" id="IPR049704">
    <property type="entry name" value="Aminotrans_3_PPA_site"/>
</dbReference>
<comment type="caution">
    <text evidence="4">The sequence shown here is derived from an EMBL/GenBank/DDBJ whole genome shotgun (WGS) entry which is preliminary data.</text>
</comment>
<keyword evidence="4" id="KW-0808">Transferase</keyword>
<name>A0ABP0REC2_9DINO</name>